<proteinExistence type="predicted"/>
<evidence type="ECO:0000313" key="2">
    <source>
        <dbReference type="Proteomes" id="UP000277204"/>
    </source>
</evidence>
<organism evidence="1 2">
    <name type="scientific">Schistosoma margrebowiei</name>
    <dbReference type="NCBI Taxonomy" id="48269"/>
    <lineage>
        <taxon>Eukaryota</taxon>
        <taxon>Metazoa</taxon>
        <taxon>Spiralia</taxon>
        <taxon>Lophotrochozoa</taxon>
        <taxon>Platyhelminthes</taxon>
        <taxon>Trematoda</taxon>
        <taxon>Digenea</taxon>
        <taxon>Strigeidida</taxon>
        <taxon>Schistosomatoidea</taxon>
        <taxon>Schistosomatidae</taxon>
        <taxon>Schistosoma</taxon>
    </lineage>
</organism>
<accession>A0A183NA09</accession>
<reference evidence="1 2" key="1">
    <citation type="submission" date="2018-11" db="EMBL/GenBank/DDBJ databases">
        <authorList>
            <consortium name="Pathogen Informatics"/>
        </authorList>
    </citation>
    <scope>NUCLEOTIDE SEQUENCE [LARGE SCALE GENOMIC DNA]</scope>
    <source>
        <strain evidence="1 2">Zambia</strain>
    </source>
</reference>
<dbReference type="AlphaFoldDB" id="A0A183NA09"/>
<dbReference type="InterPro" id="IPR036691">
    <property type="entry name" value="Endo/exonu/phosph_ase_sf"/>
</dbReference>
<protein>
    <submittedName>
        <fullName evidence="1">Uncharacterized protein</fullName>
    </submittedName>
</protein>
<dbReference type="Proteomes" id="UP000277204">
    <property type="component" value="Unassembled WGS sequence"/>
</dbReference>
<dbReference type="EMBL" id="UZAI01020991">
    <property type="protein sequence ID" value="VDP54044.1"/>
    <property type="molecule type" value="Genomic_DNA"/>
</dbReference>
<evidence type="ECO:0000313" key="1">
    <source>
        <dbReference type="EMBL" id="VDP54044.1"/>
    </source>
</evidence>
<sequence length="147" mass="16968">MLSKEAQNALVGWEFHGSYFKTKKNGITMNVIKCYAPTNDSNDGNHFYERLQSIIVKYSRKNLTILIGYLSAQVGMDNTGYEDIIGRHGLGERNKNVERLANIYTFNNLFVGDEMFSHKRIHKATWISPDHNTENQRDYNCINIDSE</sequence>
<dbReference type="Gene3D" id="3.60.10.10">
    <property type="entry name" value="Endonuclease/exonuclease/phosphatase"/>
    <property type="match status" value="1"/>
</dbReference>
<keyword evidence="2" id="KW-1185">Reference proteome</keyword>
<gene>
    <name evidence="1" type="ORF">SMRZ_LOCUS25134</name>
</gene>
<name>A0A183NA09_9TREM</name>